<feature type="chain" id="PRO_5019337175" evidence="2">
    <location>
        <begin position="24"/>
        <end position="400"/>
    </location>
</feature>
<sequence length="400" mass="41364">MKKIALAAVACVLAGCSSVVVPAAPTTPPTADPSPAVSESAPEATRPSARNPYEGGAKRDWAVSLPGEPKAVAFDRQSGTVVAAIEDGRGTRLHAFSVSNSGRTLPIWTYDVPGSEALAKIDAASGKVYVSAGQAAAPRDLIALDARSGAEQLRWSRAHVLDAEVPLLVGAYDSGVGIAKLGRDSVSAAIMDSTGRVIADERLFMLNSTTDAIDAGADIINTGLPGKSPRTGSAPNTSFITYPALNVLSAERCWNLTDGSVCVSDGKVLVYDPRGNLLRQNPLPEASAAAAYEVRGMNADTSAAELDSALREKVTQSAQGSTEPTSRVPAILTNGAWLTALPAGAEPLRRGAPFGVVNGNVVNLATSEALAERVIAGAGRSADMFFEWDGSAMHYLRPQG</sequence>
<dbReference type="EMBL" id="CP033905">
    <property type="protein sequence ID" value="AZR07044.1"/>
    <property type="molecule type" value="Genomic_DNA"/>
</dbReference>
<dbReference type="Proteomes" id="UP000275951">
    <property type="component" value="Chromosome"/>
</dbReference>
<evidence type="ECO:0000256" key="1">
    <source>
        <dbReference type="SAM" id="MobiDB-lite"/>
    </source>
</evidence>
<protein>
    <submittedName>
        <fullName evidence="3">Uncharacterized protein</fullName>
    </submittedName>
</protein>
<keyword evidence="2" id="KW-0732">Signal</keyword>
<evidence type="ECO:0000313" key="3">
    <source>
        <dbReference type="EMBL" id="AZR07044.1"/>
    </source>
</evidence>
<dbReference type="RefSeq" id="WP_108726413.1">
    <property type="nucleotide sequence ID" value="NZ_CP033905.1"/>
</dbReference>
<dbReference type="PROSITE" id="PS51257">
    <property type="entry name" value="PROKAR_LIPOPROTEIN"/>
    <property type="match status" value="1"/>
</dbReference>
<accession>A0A3S9QM98</accession>
<proteinExistence type="predicted"/>
<feature type="region of interest" description="Disordered" evidence="1">
    <location>
        <begin position="26"/>
        <end position="58"/>
    </location>
</feature>
<dbReference type="InterPro" id="IPR011047">
    <property type="entry name" value="Quinoprotein_ADH-like_sf"/>
</dbReference>
<dbReference type="SUPFAM" id="SSF50998">
    <property type="entry name" value="Quinoprotein alcohol dehydrogenase-like"/>
    <property type="match status" value="1"/>
</dbReference>
<reference evidence="3 4" key="1">
    <citation type="submission" date="2018-11" db="EMBL/GenBank/DDBJ databases">
        <title>Multidrug-resistant genes are associated with an 42-kb island TGI1 carrying a complex class 1 integron in a Trueperella pyogenes.</title>
        <authorList>
            <person name="Dong W."/>
        </authorList>
    </citation>
    <scope>NUCLEOTIDE SEQUENCE [LARGE SCALE GENOMIC DNA]</scope>
    <source>
        <strain evidence="3 4">TP4</strain>
    </source>
</reference>
<dbReference type="AlphaFoldDB" id="A0A3S9QM98"/>
<organism evidence="3 4">
    <name type="scientific">Trueperella pyogenes</name>
    <dbReference type="NCBI Taxonomy" id="1661"/>
    <lineage>
        <taxon>Bacteria</taxon>
        <taxon>Bacillati</taxon>
        <taxon>Actinomycetota</taxon>
        <taxon>Actinomycetes</taxon>
        <taxon>Actinomycetales</taxon>
        <taxon>Actinomycetaceae</taxon>
        <taxon>Trueperella</taxon>
    </lineage>
</organism>
<name>A0A3S9QM98_9ACTO</name>
<gene>
    <name evidence="3" type="ORF">EBQ10_06865</name>
</gene>
<evidence type="ECO:0000256" key="2">
    <source>
        <dbReference type="SAM" id="SignalP"/>
    </source>
</evidence>
<evidence type="ECO:0000313" key="4">
    <source>
        <dbReference type="Proteomes" id="UP000275951"/>
    </source>
</evidence>
<feature type="signal peptide" evidence="2">
    <location>
        <begin position="1"/>
        <end position="23"/>
    </location>
</feature>